<dbReference type="AlphaFoldDB" id="A0ABD6CM81"/>
<dbReference type="RefSeq" id="WP_256422685.1">
    <property type="nucleotide sequence ID" value="NZ_JANHDI010000014.1"/>
</dbReference>
<accession>A0ABD6CM81</accession>
<evidence type="ECO:0000256" key="11">
    <source>
        <dbReference type="ARBA" id="ARBA00057369"/>
    </source>
</evidence>
<evidence type="ECO:0000256" key="4">
    <source>
        <dbReference type="ARBA" id="ARBA00022741"/>
    </source>
</evidence>
<comment type="catalytic activity">
    <reaction evidence="10">
        <text>tungstate(in) + ATP + H2O = tungstate(out) + ADP + phosphate + H(+)</text>
        <dbReference type="Rhea" id="RHEA:35027"/>
        <dbReference type="ChEBI" id="CHEBI:15377"/>
        <dbReference type="ChEBI" id="CHEBI:15378"/>
        <dbReference type="ChEBI" id="CHEBI:30616"/>
        <dbReference type="ChEBI" id="CHEBI:43474"/>
        <dbReference type="ChEBI" id="CHEBI:46502"/>
        <dbReference type="ChEBI" id="CHEBI:456216"/>
        <dbReference type="EC" id="7.3.2.6"/>
    </reaction>
</comment>
<dbReference type="EMBL" id="JBHUDK010000008">
    <property type="protein sequence ID" value="MFD1599279.1"/>
    <property type="molecule type" value="Genomic_DNA"/>
</dbReference>
<protein>
    <recommendedName>
        <fullName evidence="9">Molybdate/tungstate import ATP-binding protein WtpC</fullName>
        <ecNumber evidence="8">7.3.2.6</ecNumber>
    </recommendedName>
</protein>
<dbReference type="Gene3D" id="2.40.50.140">
    <property type="entry name" value="Nucleic acid-binding proteins"/>
    <property type="match status" value="1"/>
</dbReference>
<reference evidence="13 14" key="1">
    <citation type="journal article" date="2019" name="Int. J. Syst. Evol. Microbiol.">
        <title>The Global Catalogue of Microorganisms (GCM) 10K type strain sequencing project: providing services to taxonomists for standard genome sequencing and annotation.</title>
        <authorList>
            <consortium name="The Broad Institute Genomics Platform"/>
            <consortium name="The Broad Institute Genome Sequencing Center for Infectious Disease"/>
            <person name="Wu L."/>
            <person name="Ma J."/>
        </authorList>
    </citation>
    <scope>NUCLEOTIDE SEQUENCE [LARGE SCALE GENOMIC DNA]</scope>
    <source>
        <strain evidence="13 14">CGMCC 1.12121</strain>
    </source>
</reference>
<dbReference type="Gene3D" id="3.40.50.300">
    <property type="entry name" value="P-loop containing nucleotide triphosphate hydrolases"/>
    <property type="match status" value="1"/>
</dbReference>
<dbReference type="PROSITE" id="PS50893">
    <property type="entry name" value="ABC_TRANSPORTER_2"/>
    <property type="match status" value="1"/>
</dbReference>
<dbReference type="PROSITE" id="PS00211">
    <property type="entry name" value="ABC_TRANSPORTER_1"/>
    <property type="match status" value="1"/>
</dbReference>
<dbReference type="Gene3D" id="2.40.50.100">
    <property type="match status" value="1"/>
</dbReference>
<comment type="caution">
    <text evidence="13">The sequence shown here is derived from an EMBL/GenBank/DDBJ whole genome shotgun (WGS) entry which is preliminary data.</text>
</comment>
<evidence type="ECO:0000256" key="1">
    <source>
        <dbReference type="ARBA" id="ARBA00004202"/>
    </source>
</evidence>
<dbReference type="InterPro" id="IPR027417">
    <property type="entry name" value="P-loop_NTPase"/>
</dbReference>
<dbReference type="Pfam" id="PF08402">
    <property type="entry name" value="TOBE_2"/>
    <property type="match status" value="1"/>
</dbReference>
<dbReference type="SMART" id="SM00382">
    <property type="entry name" value="AAA"/>
    <property type="match status" value="1"/>
</dbReference>
<gene>
    <name evidence="13" type="ORF">ACFSBX_09965</name>
</gene>
<evidence type="ECO:0000256" key="10">
    <source>
        <dbReference type="ARBA" id="ARBA00047936"/>
    </source>
</evidence>
<dbReference type="InterPro" id="IPR003593">
    <property type="entry name" value="AAA+_ATPase"/>
</dbReference>
<name>A0ABD6CM81_9EURY</name>
<dbReference type="GO" id="GO:0005524">
    <property type="term" value="F:ATP binding"/>
    <property type="evidence" value="ECO:0007669"/>
    <property type="project" value="UniProtKB-KW"/>
</dbReference>
<comment type="subunit">
    <text evidence="7">The complex is composed of two ATP-binding proteins (WtpC), two transmembrane proteins (WtpB) and a solute-binding protein (WtpA).</text>
</comment>
<evidence type="ECO:0000256" key="6">
    <source>
        <dbReference type="ARBA" id="ARBA00038307"/>
    </source>
</evidence>
<sequence length="362" mass="39138">MRLAIDALSHRYGDELAVDDVSFGIEAGELVALVGPSGCGKTTVVQSIAGHVRPTAGRIALHGEDVTGVPPEDRGVSIVFQRSTLYPHMTVGENVAYGLDARGVAPARREALVSKHLELVALDDQREARPTELSGGQRRRAELARALAPSPDVLLLDEPLSALDRTLRIRLREEIARIQRETGVTTLFVTHDQEDAMALADRLVVMNEGRIVGRGRPRDLYESPPTPFVASFLGRANTFSATVLKSNPLTVRRGDETVEIRGVKADVSDDSTVTCHVHPEDLSVRPAESRATNPSIRGTVAHVADVGRRYDVTVRIGSGEDLVAEQVSSPPAVDDDVAVAFPGDRLHLFDRDEGRRVPLSAV</sequence>
<comment type="similarity">
    <text evidence="6">Belongs to the ABC transporter superfamily. Sulfate/tungstate importer (TC 3.A.1.6) family.</text>
</comment>
<feature type="domain" description="ABC transporter" evidence="12">
    <location>
        <begin position="3"/>
        <end position="233"/>
    </location>
</feature>
<dbReference type="SUPFAM" id="SSF52540">
    <property type="entry name" value="P-loop containing nucleoside triphosphate hydrolases"/>
    <property type="match status" value="1"/>
</dbReference>
<evidence type="ECO:0000256" key="7">
    <source>
        <dbReference type="ARBA" id="ARBA00038781"/>
    </source>
</evidence>
<dbReference type="SUPFAM" id="SSF50331">
    <property type="entry name" value="MOP-like"/>
    <property type="match status" value="1"/>
</dbReference>
<evidence type="ECO:0000259" key="12">
    <source>
        <dbReference type="PROSITE" id="PS50893"/>
    </source>
</evidence>
<keyword evidence="14" id="KW-1185">Reference proteome</keyword>
<dbReference type="Proteomes" id="UP001597085">
    <property type="component" value="Unassembled WGS sequence"/>
</dbReference>
<comment type="subcellular location">
    <subcellularLocation>
        <location evidence="1">Cell membrane</location>
        <topology evidence="1">Peripheral membrane protein</topology>
    </subcellularLocation>
</comment>
<organism evidence="13 14">
    <name type="scientific">Halobellus rarus</name>
    <dbReference type="NCBI Taxonomy" id="1126237"/>
    <lineage>
        <taxon>Archaea</taxon>
        <taxon>Methanobacteriati</taxon>
        <taxon>Methanobacteriota</taxon>
        <taxon>Stenosarchaea group</taxon>
        <taxon>Halobacteria</taxon>
        <taxon>Halobacteriales</taxon>
        <taxon>Haloferacaceae</taxon>
        <taxon>Halobellus</taxon>
    </lineage>
</organism>
<keyword evidence="5 13" id="KW-0067">ATP-binding</keyword>
<keyword evidence="3" id="KW-0500">Molybdenum</keyword>
<comment type="function">
    <text evidence="11">Part of the ABC transporter complex WtpABC involved in molybdate/tungstate import. Responsible for energy coupling to the transport system.</text>
</comment>
<evidence type="ECO:0000256" key="9">
    <source>
        <dbReference type="ARBA" id="ARBA00041133"/>
    </source>
</evidence>
<dbReference type="InterPro" id="IPR003439">
    <property type="entry name" value="ABC_transporter-like_ATP-bd"/>
</dbReference>
<dbReference type="InterPro" id="IPR017871">
    <property type="entry name" value="ABC_transporter-like_CS"/>
</dbReference>
<dbReference type="InterPro" id="IPR050093">
    <property type="entry name" value="ABC_SmlMolc_Importer"/>
</dbReference>
<dbReference type="GO" id="GO:1901238">
    <property type="term" value="F:ABC-type tungstate transporter activity"/>
    <property type="evidence" value="ECO:0007669"/>
    <property type="project" value="UniProtKB-EC"/>
</dbReference>
<keyword evidence="4" id="KW-0547">Nucleotide-binding</keyword>
<proteinExistence type="inferred from homology"/>
<dbReference type="FunFam" id="3.40.50.300:FF:000425">
    <property type="entry name" value="Probable ABC transporter, ATP-binding subunit"/>
    <property type="match status" value="1"/>
</dbReference>
<dbReference type="InterPro" id="IPR013611">
    <property type="entry name" value="Transp-assoc_OB_typ2"/>
</dbReference>
<evidence type="ECO:0000256" key="3">
    <source>
        <dbReference type="ARBA" id="ARBA00022505"/>
    </source>
</evidence>
<keyword evidence="2" id="KW-0813">Transport</keyword>
<evidence type="ECO:0000256" key="5">
    <source>
        <dbReference type="ARBA" id="ARBA00022840"/>
    </source>
</evidence>
<evidence type="ECO:0000313" key="13">
    <source>
        <dbReference type="EMBL" id="MFD1599279.1"/>
    </source>
</evidence>
<dbReference type="PANTHER" id="PTHR42781:SF4">
    <property type="entry name" value="SPERMIDINE_PUTRESCINE IMPORT ATP-BINDING PROTEIN POTA"/>
    <property type="match status" value="1"/>
</dbReference>
<evidence type="ECO:0000256" key="2">
    <source>
        <dbReference type="ARBA" id="ARBA00022448"/>
    </source>
</evidence>
<dbReference type="Pfam" id="PF00005">
    <property type="entry name" value="ABC_tran"/>
    <property type="match status" value="1"/>
</dbReference>
<evidence type="ECO:0000256" key="8">
    <source>
        <dbReference type="ARBA" id="ARBA00039025"/>
    </source>
</evidence>
<dbReference type="InterPro" id="IPR008995">
    <property type="entry name" value="Mo/tungstate-bd_C_term_dom"/>
</dbReference>
<dbReference type="InterPro" id="IPR012340">
    <property type="entry name" value="NA-bd_OB-fold"/>
</dbReference>
<dbReference type="PANTHER" id="PTHR42781">
    <property type="entry name" value="SPERMIDINE/PUTRESCINE IMPORT ATP-BINDING PROTEIN POTA"/>
    <property type="match status" value="1"/>
</dbReference>
<dbReference type="GO" id="GO:0005886">
    <property type="term" value="C:plasma membrane"/>
    <property type="evidence" value="ECO:0007669"/>
    <property type="project" value="UniProtKB-SubCell"/>
</dbReference>
<dbReference type="EC" id="7.3.2.6" evidence="8"/>
<evidence type="ECO:0000313" key="14">
    <source>
        <dbReference type="Proteomes" id="UP001597085"/>
    </source>
</evidence>